<protein>
    <submittedName>
        <fullName evidence="3">Putative thioredoxin</fullName>
    </submittedName>
</protein>
<dbReference type="PROSITE" id="PS51532">
    <property type="entry name" value="PITH"/>
    <property type="match status" value="1"/>
</dbReference>
<gene>
    <name evidence="3" type="ORF">D917_04195</name>
</gene>
<organism evidence="3 4">
    <name type="scientific">Trichinella nativa</name>
    <dbReference type="NCBI Taxonomy" id="6335"/>
    <lineage>
        <taxon>Eukaryota</taxon>
        <taxon>Metazoa</taxon>
        <taxon>Ecdysozoa</taxon>
        <taxon>Nematoda</taxon>
        <taxon>Enoplea</taxon>
        <taxon>Dorylaimia</taxon>
        <taxon>Trichinellida</taxon>
        <taxon>Trichinellidae</taxon>
        <taxon>Trichinella</taxon>
    </lineage>
</organism>
<dbReference type="SUPFAM" id="SSF49785">
    <property type="entry name" value="Galactose-binding domain-like"/>
    <property type="match status" value="1"/>
</dbReference>
<dbReference type="GO" id="GO:0005737">
    <property type="term" value="C:cytoplasm"/>
    <property type="evidence" value="ECO:0007669"/>
    <property type="project" value="UniProtKB-ARBA"/>
</dbReference>
<dbReference type="PANTHER" id="PTHR46115">
    <property type="entry name" value="THIOREDOXIN-LIKE PROTEIN 1"/>
    <property type="match status" value="1"/>
</dbReference>
<dbReference type="InterPro" id="IPR013766">
    <property type="entry name" value="Thioredoxin_domain"/>
</dbReference>
<dbReference type="Gene3D" id="2.60.120.470">
    <property type="entry name" value="PITH domain"/>
    <property type="match status" value="1"/>
</dbReference>
<accession>A0A1Y3E9J9</accession>
<comment type="caution">
    <text evidence="3">The sequence shown here is derived from an EMBL/GenBank/DDBJ whole genome shotgun (WGS) entry which is preliminary data.</text>
</comment>
<evidence type="ECO:0000259" key="2">
    <source>
        <dbReference type="PROSITE" id="PS51532"/>
    </source>
</evidence>
<sequence>MGVKHIHTFSEFAAELEASKEKLLVAAFVSEKNQACQDLAPVLENLSNRHEEVKFCKISVTECKTIANSYNIRDVPVCLFFYNAHKIDSVDGSSTEIVTEKVKEWMHTMELAEYVDSDYECLNESDRHTIADCLEDNDLKYLESDCDEQLILHIPFRVPVKLCYIAIKTHGDNGPKEVKLFNNQMYSMGFDELTAIDAVQTLEFTPEQLAKGEPVALRPVKFASINSVQLFVVNNQNDSRRTRIHSLKLYGSPKEHLNMGNFKRVSGRVGEAH</sequence>
<evidence type="ECO:0000313" key="3">
    <source>
        <dbReference type="EMBL" id="OUC40289.1"/>
    </source>
</evidence>
<dbReference type="SUPFAM" id="SSF52833">
    <property type="entry name" value="Thioredoxin-like"/>
    <property type="match status" value="1"/>
</dbReference>
<dbReference type="InterPro" id="IPR036249">
    <property type="entry name" value="Thioredoxin-like_sf"/>
</dbReference>
<dbReference type="InterPro" id="IPR010400">
    <property type="entry name" value="PITH_dom"/>
</dbReference>
<dbReference type="Pfam" id="PF06201">
    <property type="entry name" value="PITH"/>
    <property type="match status" value="1"/>
</dbReference>
<dbReference type="Pfam" id="PF00085">
    <property type="entry name" value="Thioredoxin"/>
    <property type="match status" value="1"/>
</dbReference>
<evidence type="ECO:0000313" key="4">
    <source>
        <dbReference type="Proteomes" id="UP000243006"/>
    </source>
</evidence>
<feature type="domain" description="PITH" evidence="2">
    <location>
        <begin position="99"/>
        <end position="269"/>
    </location>
</feature>
<dbReference type="EMBL" id="LVZM01023046">
    <property type="protein sequence ID" value="OUC40289.1"/>
    <property type="molecule type" value="Genomic_DNA"/>
</dbReference>
<dbReference type="Gene3D" id="3.40.30.10">
    <property type="entry name" value="Glutaredoxin"/>
    <property type="match status" value="1"/>
</dbReference>
<keyword evidence="1" id="KW-1015">Disulfide bond</keyword>
<name>A0A1Y3E9J9_9BILA</name>
<proteinExistence type="predicted"/>
<dbReference type="InterPro" id="IPR037047">
    <property type="entry name" value="PITH_dom_sf"/>
</dbReference>
<dbReference type="CDD" id="cd02947">
    <property type="entry name" value="TRX_family"/>
    <property type="match status" value="1"/>
</dbReference>
<dbReference type="AlphaFoldDB" id="A0A1Y3E9J9"/>
<dbReference type="InterPro" id="IPR008979">
    <property type="entry name" value="Galactose-bd-like_sf"/>
</dbReference>
<reference evidence="3 4" key="1">
    <citation type="submission" date="2015-04" db="EMBL/GenBank/DDBJ databases">
        <title>Draft genome of the roundworm Trichinella nativa.</title>
        <authorList>
            <person name="Mitreva M."/>
        </authorList>
    </citation>
    <scope>NUCLEOTIDE SEQUENCE [LARGE SCALE GENOMIC DNA]</scope>
    <source>
        <strain evidence="3 4">ISS45</strain>
    </source>
</reference>
<dbReference type="Proteomes" id="UP000243006">
    <property type="component" value="Unassembled WGS sequence"/>
</dbReference>
<evidence type="ECO:0000256" key="1">
    <source>
        <dbReference type="ARBA" id="ARBA00023157"/>
    </source>
</evidence>